<dbReference type="InterPro" id="IPR003767">
    <property type="entry name" value="Malate/L-lactate_DH-like"/>
</dbReference>
<reference evidence="3" key="1">
    <citation type="submission" date="2020-02" db="EMBL/GenBank/DDBJ databases">
        <authorList>
            <person name="Meier V. D."/>
        </authorList>
    </citation>
    <scope>NUCLEOTIDE SEQUENCE</scope>
    <source>
        <strain evidence="3">AVDCRST_MAG77</strain>
    </source>
</reference>
<name>A0A6J4HNX3_9CHLR</name>
<dbReference type="InterPro" id="IPR043143">
    <property type="entry name" value="Mal/L-sulf/L-lact_DH-like_NADP"/>
</dbReference>
<evidence type="ECO:0008006" key="4">
    <source>
        <dbReference type="Google" id="ProtNLM"/>
    </source>
</evidence>
<dbReference type="AlphaFoldDB" id="A0A6J4HNX3"/>
<dbReference type="SUPFAM" id="SSF89733">
    <property type="entry name" value="L-sulfolactate dehydrogenase-like"/>
    <property type="match status" value="1"/>
</dbReference>
<dbReference type="Gene3D" id="1.10.1530.10">
    <property type="match status" value="1"/>
</dbReference>
<dbReference type="EMBL" id="CADCTC010000059">
    <property type="protein sequence ID" value="CAA9228966.1"/>
    <property type="molecule type" value="Genomic_DNA"/>
</dbReference>
<dbReference type="Gene3D" id="3.30.1370.60">
    <property type="entry name" value="Hypothetical oxidoreductase yiak, domain 2"/>
    <property type="match status" value="1"/>
</dbReference>
<comment type="similarity">
    <text evidence="1">Belongs to the LDH2/MDH2 oxidoreductase family.</text>
</comment>
<evidence type="ECO:0000256" key="2">
    <source>
        <dbReference type="ARBA" id="ARBA00023002"/>
    </source>
</evidence>
<dbReference type="Pfam" id="PF02615">
    <property type="entry name" value="Ldh_2"/>
    <property type="match status" value="1"/>
</dbReference>
<dbReference type="InterPro" id="IPR036111">
    <property type="entry name" value="Mal/L-sulfo/L-lacto_DH-like_sf"/>
</dbReference>
<dbReference type="InterPro" id="IPR043144">
    <property type="entry name" value="Mal/L-sulf/L-lact_DH-like_ah"/>
</dbReference>
<dbReference type="PANTHER" id="PTHR11091">
    <property type="entry name" value="OXIDOREDUCTASE-RELATED"/>
    <property type="match status" value="1"/>
</dbReference>
<dbReference type="PANTHER" id="PTHR11091:SF0">
    <property type="entry name" value="MALATE DEHYDROGENASE"/>
    <property type="match status" value="1"/>
</dbReference>
<sequence length="331" mass="34366">MPLIPVAELTRRATELLQTAGAPEDIARTTAEAIVGADVVGHESHGVAQLPGYLAGIKAERIVPDARPQVVKETDTTAVLDARKGLGHYSATVAIDAALERARRHHMGAVSLANANHIGRLGAYAERAALAGCIGVVALGVGGTSGTTAPFGGRRGALGSNPIAAGVPIAGRAPFVMDMATSVFSNGKIGIARREGRQLPPGAVLTKDGEPTTDPEEWAAGGPMLPAGGYKGYALGLLNLFLAALSMAGVPAGERVSGTFFLALDVTAFQPLEEYTQRTAAYVAQLKDVPPQEGFDEILLPGERAAREAERRHAEGVPVPDEVWAQLQAPR</sequence>
<proteinExistence type="inferred from homology"/>
<protein>
    <recommendedName>
        <fullName evidence="4">Malate dehydrogenase</fullName>
    </recommendedName>
</protein>
<organism evidence="3">
    <name type="scientific">uncultured Chloroflexota bacterium</name>
    <dbReference type="NCBI Taxonomy" id="166587"/>
    <lineage>
        <taxon>Bacteria</taxon>
        <taxon>Bacillati</taxon>
        <taxon>Chloroflexota</taxon>
        <taxon>environmental samples</taxon>
    </lineage>
</organism>
<gene>
    <name evidence="3" type="ORF">AVDCRST_MAG77-895</name>
</gene>
<evidence type="ECO:0000256" key="1">
    <source>
        <dbReference type="ARBA" id="ARBA00006056"/>
    </source>
</evidence>
<evidence type="ECO:0000313" key="3">
    <source>
        <dbReference type="EMBL" id="CAA9228966.1"/>
    </source>
</evidence>
<dbReference type="GO" id="GO:0016491">
    <property type="term" value="F:oxidoreductase activity"/>
    <property type="evidence" value="ECO:0007669"/>
    <property type="project" value="UniProtKB-KW"/>
</dbReference>
<keyword evidence="2" id="KW-0560">Oxidoreductase</keyword>
<accession>A0A6J4HNX3</accession>